<gene>
    <name evidence="1" type="ORF">MELLADRAFT_108777</name>
</gene>
<evidence type="ECO:0000313" key="2">
    <source>
        <dbReference type="Proteomes" id="UP000001072"/>
    </source>
</evidence>
<dbReference type="EMBL" id="GL883120">
    <property type="protein sequence ID" value="EGG04129.1"/>
    <property type="molecule type" value="Genomic_DNA"/>
</dbReference>
<dbReference type="VEuPathDB" id="FungiDB:MELLADRAFT_108777"/>
<reference evidence="2" key="1">
    <citation type="journal article" date="2011" name="Proc. Natl. Acad. Sci. U.S.A.">
        <title>Obligate biotrophy features unraveled by the genomic analysis of rust fungi.</title>
        <authorList>
            <person name="Duplessis S."/>
            <person name="Cuomo C.A."/>
            <person name="Lin Y.-C."/>
            <person name="Aerts A."/>
            <person name="Tisserant E."/>
            <person name="Veneault-Fourrey C."/>
            <person name="Joly D.L."/>
            <person name="Hacquard S."/>
            <person name="Amselem J."/>
            <person name="Cantarel B.L."/>
            <person name="Chiu R."/>
            <person name="Coutinho P.M."/>
            <person name="Feau N."/>
            <person name="Field M."/>
            <person name="Frey P."/>
            <person name="Gelhaye E."/>
            <person name="Goldberg J."/>
            <person name="Grabherr M.G."/>
            <person name="Kodira C.D."/>
            <person name="Kohler A."/>
            <person name="Kuees U."/>
            <person name="Lindquist E.A."/>
            <person name="Lucas S.M."/>
            <person name="Mago R."/>
            <person name="Mauceli E."/>
            <person name="Morin E."/>
            <person name="Murat C."/>
            <person name="Pangilinan J.L."/>
            <person name="Park R."/>
            <person name="Pearson M."/>
            <person name="Quesneville H."/>
            <person name="Rouhier N."/>
            <person name="Sakthikumar S."/>
            <person name="Salamov A.A."/>
            <person name="Schmutz J."/>
            <person name="Selles B."/>
            <person name="Shapiro H."/>
            <person name="Tanguay P."/>
            <person name="Tuskan G.A."/>
            <person name="Henrissat B."/>
            <person name="Van de Peer Y."/>
            <person name="Rouze P."/>
            <person name="Ellis J.G."/>
            <person name="Dodds P.N."/>
            <person name="Schein J.E."/>
            <person name="Zhong S."/>
            <person name="Hamelin R.C."/>
            <person name="Grigoriev I.V."/>
            <person name="Szabo L.J."/>
            <person name="Martin F."/>
        </authorList>
    </citation>
    <scope>NUCLEOTIDE SEQUENCE [LARGE SCALE GENOMIC DNA]</scope>
    <source>
        <strain evidence="2">98AG31 / pathotype 3-4-7</strain>
    </source>
</reference>
<sequence>MSSDTKIHIVKLNNDNYTEWKGDITGYLMSHGLQEFLVPNHTPVAQAIAGEEKINFEAYVTRQNKAAGIMYSYLTEPFRIQIESEGLLSNPVGIIFKLPDSMETVVSLITAKQSESGKLSCKTVLTMLDAHLVDFTEQHREDSSIALMTTTTAAPA</sequence>
<dbReference type="Proteomes" id="UP000001072">
    <property type="component" value="Unassembled WGS sequence"/>
</dbReference>
<accession>F4RU78</accession>
<protein>
    <recommendedName>
        <fullName evidence="3">DUF4219 domain-containing protein</fullName>
    </recommendedName>
</protein>
<proteinExistence type="predicted"/>
<dbReference type="OrthoDB" id="8039827at2759"/>
<evidence type="ECO:0000313" key="1">
    <source>
        <dbReference type="EMBL" id="EGG04129.1"/>
    </source>
</evidence>
<name>F4RU78_MELLP</name>
<dbReference type="GeneID" id="18923563"/>
<dbReference type="HOGENOM" id="CLU_1687028_0_0_1"/>
<evidence type="ECO:0008006" key="3">
    <source>
        <dbReference type="Google" id="ProtNLM"/>
    </source>
</evidence>
<dbReference type="AlphaFoldDB" id="F4RU78"/>
<dbReference type="KEGG" id="mlr:MELLADRAFT_108777"/>
<keyword evidence="2" id="KW-1185">Reference proteome</keyword>
<dbReference type="RefSeq" id="XP_007412590.1">
    <property type="nucleotide sequence ID" value="XM_007412528.1"/>
</dbReference>
<organism evidence="2">
    <name type="scientific">Melampsora larici-populina (strain 98AG31 / pathotype 3-4-7)</name>
    <name type="common">Poplar leaf rust fungus</name>
    <dbReference type="NCBI Taxonomy" id="747676"/>
    <lineage>
        <taxon>Eukaryota</taxon>
        <taxon>Fungi</taxon>
        <taxon>Dikarya</taxon>
        <taxon>Basidiomycota</taxon>
        <taxon>Pucciniomycotina</taxon>
        <taxon>Pucciniomycetes</taxon>
        <taxon>Pucciniales</taxon>
        <taxon>Melampsoraceae</taxon>
        <taxon>Melampsora</taxon>
    </lineage>
</organism>
<dbReference type="InParanoid" id="F4RU78"/>